<dbReference type="Proteomes" id="UP000770717">
    <property type="component" value="Unassembled WGS sequence"/>
</dbReference>
<gene>
    <name evidence="1" type="ORF">GDO78_017843</name>
</gene>
<evidence type="ECO:0000313" key="2">
    <source>
        <dbReference type="Proteomes" id="UP000770717"/>
    </source>
</evidence>
<evidence type="ECO:0000313" key="1">
    <source>
        <dbReference type="EMBL" id="KAG9465726.1"/>
    </source>
</evidence>
<name>A0A8J6BD73_ELECQ</name>
<organism evidence="1 2">
    <name type="scientific">Eleutherodactylus coqui</name>
    <name type="common">Puerto Rican coqui</name>
    <dbReference type="NCBI Taxonomy" id="57060"/>
    <lineage>
        <taxon>Eukaryota</taxon>
        <taxon>Metazoa</taxon>
        <taxon>Chordata</taxon>
        <taxon>Craniata</taxon>
        <taxon>Vertebrata</taxon>
        <taxon>Euteleostomi</taxon>
        <taxon>Amphibia</taxon>
        <taxon>Batrachia</taxon>
        <taxon>Anura</taxon>
        <taxon>Neobatrachia</taxon>
        <taxon>Hyloidea</taxon>
        <taxon>Eleutherodactylidae</taxon>
        <taxon>Eleutherodactylinae</taxon>
        <taxon>Eleutherodactylus</taxon>
        <taxon>Eleutherodactylus</taxon>
    </lineage>
</organism>
<reference evidence="1" key="1">
    <citation type="thesis" date="2020" institute="ProQuest LLC" country="789 East Eisenhower Parkway, Ann Arbor, MI, USA">
        <title>Comparative Genomics and Chromosome Evolution.</title>
        <authorList>
            <person name="Mudd A.B."/>
        </authorList>
    </citation>
    <scope>NUCLEOTIDE SEQUENCE</scope>
    <source>
        <strain evidence="1">HN-11 Male</strain>
        <tissue evidence="1">Kidney and liver</tissue>
    </source>
</reference>
<keyword evidence="2" id="KW-1185">Reference proteome</keyword>
<protein>
    <submittedName>
        <fullName evidence="1">Uncharacterized protein</fullName>
    </submittedName>
</protein>
<proteinExistence type="predicted"/>
<dbReference type="EMBL" id="WNTK01002760">
    <property type="protein sequence ID" value="KAG9465726.1"/>
    <property type="molecule type" value="Genomic_DNA"/>
</dbReference>
<sequence length="68" mass="7875">MCYYRRKDLQCLQEKDWKQCICSLSKRCSCTLLLREGCQFCGLLKIALSYTNKSLIHQDCSGSMKTVT</sequence>
<comment type="caution">
    <text evidence="1">The sequence shown here is derived from an EMBL/GenBank/DDBJ whole genome shotgun (WGS) entry which is preliminary data.</text>
</comment>
<dbReference type="AlphaFoldDB" id="A0A8J6BD73"/>
<accession>A0A8J6BD73</accession>